<protein>
    <submittedName>
        <fullName evidence="2">Septum formation family protein</fullName>
    </submittedName>
</protein>
<name>A0A9D5U638_9CELL</name>
<dbReference type="InterPro" id="IPR026004">
    <property type="entry name" value="Septum_form"/>
</dbReference>
<proteinExistence type="predicted"/>
<dbReference type="AlphaFoldDB" id="A0A9D5U638"/>
<dbReference type="RefSeq" id="WP_193718540.1">
    <property type="nucleotide sequence ID" value="NZ_JACSPN010000002.1"/>
</dbReference>
<organism evidence="2 3">
    <name type="scientific">Oerskovia douganii</name>
    <dbReference type="NCBI Taxonomy" id="2762210"/>
    <lineage>
        <taxon>Bacteria</taxon>
        <taxon>Bacillati</taxon>
        <taxon>Actinomycetota</taxon>
        <taxon>Actinomycetes</taxon>
        <taxon>Micrococcales</taxon>
        <taxon>Cellulomonadaceae</taxon>
        <taxon>Oerskovia</taxon>
    </lineage>
</organism>
<feature type="domain" description="Septum formation-related" evidence="1">
    <location>
        <begin position="60"/>
        <end position="159"/>
    </location>
</feature>
<sequence length="174" mass="18291">MASIRVRPARPLALGAGLLASFVLLAGCGLLDGPPEAQRDEPGGEITASSDAGVFSLQVGDCLDEAPTESTESVEVESVPVVPCSEPHTGEVFAEHQLEEGDYPGDEAVQQTGLDHCHSVFAEFVGLTYEESALELWAFFPTEESWTTSDDRTVHCVVGPAQDTVTGSLEGSAV</sequence>
<keyword evidence="3" id="KW-1185">Reference proteome</keyword>
<evidence type="ECO:0000313" key="2">
    <source>
        <dbReference type="EMBL" id="MBE7699213.1"/>
    </source>
</evidence>
<dbReference type="PROSITE" id="PS51257">
    <property type="entry name" value="PROKAR_LIPOPROTEIN"/>
    <property type="match status" value="1"/>
</dbReference>
<evidence type="ECO:0000313" key="3">
    <source>
        <dbReference type="Proteomes" id="UP000822993"/>
    </source>
</evidence>
<gene>
    <name evidence="2" type="ORF">H9623_02685</name>
</gene>
<dbReference type="EMBL" id="JACSPN010000002">
    <property type="protein sequence ID" value="MBE7699213.1"/>
    <property type="molecule type" value="Genomic_DNA"/>
</dbReference>
<reference evidence="2 3" key="1">
    <citation type="submission" date="2020-08" db="EMBL/GenBank/DDBJ databases">
        <title>A Genomic Blueprint of the Chicken Gut Microbiome.</title>
        <authorList>
            <person name="Gilroy R."/>
            <person name="Ravi A."/>
            <person name="Getino M."/>
            <person name="Pursley I."/>
            <person name="Horton D.L."/>
            <person name="Alikhan N.-F."/>
            <person name="Baker D."/>
            <person name="Gharbi K."/>
            <person name="Hall N."/>
            <person name="Watson M."/>
            <person name="Adriaenssens E.M."/>
            <person name="Foster-Nyarko E."/>
            <person name="Jarju S."/>
            <person name="Secka A."/>
            <person name="Antonio M."/>
            <person name="Oren A."/>
            <person name="Chaudhuri R."/>
            <person name="La Ragione R.M."/>
            <person name="Hildebrand F."/>
            <person name="Pallen M.J."/>
        </authorList>
    </citation>
    <scope>NUCLEOTIDE SEQUENCE [LARGE SCALE GENOMIC DNA]</scope>
    <source>
        <strain evidence="2 3">Sa1BUA8</strain>
    </source>
</reference>
<evidence type="ECO:0000259" key="1">
    <source>
        <dbReference type="Pfam" id="PF13845"/>
    </source>
</evidence>
<accession>A0A9D5U638</accession>
<comment type="caution">
    <text evidence="2">The sequence shown here is derived from an EMBL/GenBank/DDBJ whole genome shotgun (WGS) entry which is preliminary data.</text>
</comment>
<dbReference type="Proteomes" id="UP000822993">
    <property type="component" value="Unassembled WGS sequence"/>
</dbReference>
<dbReference type="Pfam" id="PF13845">
    <property type="entry name" value="Septum_form"/>
    <property type="match status" value="1"/>
</dbReference>